<proteinExistence type="predicted"/>
<organism evidence="1">
    <name type="scientific">marine sediment metagenome</name>
    <dbReference type="NCBI Taxonomy" id="412755"/>
    <lineage>
        <taxon>unclassified sequences</taxon>
        <taxon>metagenomes</taxon>
        <taxon>ecological metagenomes</taxon>
    </lineage>
</organism>
<name>X1CQF7_9ZZZZ</name>
<dbReference type="EMBL" id="BART01032409">
    <property type="protein sequence ID" value="GAH10641.1"/>
    <property type="molecule type" value="Genomic_DNA"/>
</dbReference>
<reference evidence="1" key="1">
    <citation type="journal article" date="2014" name="Front. Microbiol.">
        <title>High frequency of phylogenetically diverse reductive dehalogenase-homologous genes in deep subseafloor sedimentary metagenomes.</title>
        <authorList>
            <person name="Kawai M."/>
            <person name="Futagami T."/>
            <person name="Toyoda A."/>
            <person name="Takaki Y."/>
            <person name="Nishi S."/>
            <person name="Hori S."/>
            <person name="Arai W."/>
            <person name="Tsubouchi T."/>
            <person name="Morono Y."/>
            <person name="Uchiyama I."/>
            <person name="Ito T."/>
            <person name="Fujiyama A."/>
            <person name="Inagaki F."/>
            <person name="Takami H."/>
        </authorList>
    </citation>
    <scope>NUCLEOTIDE SEQUENCE</scope>
    <source>
        <strain evidence="1">Expedition CK06-06</strain>
    </source>
</reference>
<sequence>ELQPDYGQYQKRAGPVNAKTVLLKMIAEKAMVMDARKLNYLEDERIQASLKQFEQRGLARLLLASHLKGKITVTEAEIDEKIKTNPKLSRPQAKTMLGRAKANNLLSQYYRELYETLHVQKVSRNFAGAAQIHQRLLYRPKTPRKVRWIQDAQIRDELTPEEKNIVLATYDNGKVTLKDWLDALCDIGPPSRPRDLNSAAGVERFLDRILRMPIFVAKARLLGLDKDENLLKQIKEREDTHLFNK</sequence>
<protein>
    <submittedName>
        <fullName evidence="1">Uncharacterized protein</fullName>
    </submittedName>
</protein>
<evidence type="ECO:0000313" key="1">
    <source>
        <dbReference type="EMBL" id="GAH10641.1"/>
    </source>
</evidence>
<feature type="non-terminal residue" evidence="1">
    <location>
        <position position="1"/>
    </location>
</feature>
<accession>X1CQF7</accession>
<gene>
    <name evidence="1" type="ORF">S01H4_56016</name>
</gene>
<dbReference type="AlphaFoldDB" id="X1CQF7"/>
<feature type="non-terminal residue" evidence="1">
    <location>
        <position position="245"/>
    </location>
</feature>
<comment type="caution">
    <text evidence="1">The sequence shown here is derived from an EMBL/GenBank/DDBJ whole genome shotgun (WGS) entry which is preliminary data.</text>
</comment>